<dbReference type="PANTHER" id="PTHR48467">
    <property type="entry name" value="GLUTAMATE SYNTHASE 1 [NADH], CHLOROPLASTIC-LIKE"/>
    <property type="match status" value="1"/>
</dbReference>
<reference evidence="7 8" key="1">
    <citation type="journal article" date="2018" name="Nat. Ecol. Evol.">
        <title>Pezizomycetes genomes reveal the molecular basis of ectomycorrhizal truffle lifestyle.</title>
        <authorList>
            <person name="Murat C."/>
            <person name="Payen T."/>
            <person name="Noel B."/>
            <person name="Kuo A."/>
            <person name="Morin E."/>
            <person name="Chen J."/>
            <person name="Kohler A."/>
            <person name="Krizsan K."/>
            <person name="Balestrini R."/>
            <person name="Da Silva C."/>
            <person name="Montanini B."/>
            <person name="Hainaut M."/>
            <person name="Levati E."/>
            <person name="Barry K.W."/>
            <person name="Belfiori B."/>
            <person name="Cichocki N."/>
            <person name="Clum A."/>
            <person name="Dockter R.B."/>
            <person name="Fauchery L."/>
            <person name="Guy J."/>
            <person name="Iotti M."/>
            <person name="Le Tacon F."/>
            <person name="Lindquist E.A."/>
            <person name="Lipzen A."/>
            <person name="Malagnac F."/>
            <person name="Mello A."/>
            <person name="Molinier V."/>
            <person name="Miyauchi S."/>
            <person name="Poulain J."/>
            <person name="Riccioni C."/>
            <person name="Rubini A."/>
            <person name="Sitrit Y."/>
            <person name="Splivallo R."/>
            <person name="Traeger S."/>
            <person name="Wang M."/>
            <person name="Zifcakova L."/>
            <person name="Wipf D."/>
            <person name="Zambonelli A."/>
            <person name="Paolocci F."/>
            <person name="Nowrousian M."/>
            <person name="Ottonello S."/>
            <person name="Baldrian P."/>
            <person name="Spatafora J.W."/>
            <person name="Henrissat B."/>
            <person name="Nagy L.G."/>
            <person name="Aury J.M."/>
            <person name="Wincker P."/>
            <person name="Grigoriev I.V."/>
            <person name="Bonfante P."/>
            <person name="Martin F.M."/>
        </authorList>
    </citation>
    <scope>NUCLEOTIDE SEQUENCE [LARGE SCALE GENOMIC DNA]</scope>
    <source>
        <strain evidence="7 8">CCBAS932</strain>
    </source>
</reference>
<dbReference type="GO" id="GO:0016491">
    <property type="term" value="F:oxidoreductase activity"/>
    <property type="evidence" value="ECO:0007669"/>
    <property type="project" value="UniProtKB-KW"/>
</dbReference>
<keyword evidence="2" id="KW-0285">Flavoprotein</keyword>
<evidence type="ECO:0000256" key="6">
    <source>
        <dbReference type="SAM" id="MobiDB-lite"/>
    </source>
</evidence>
<keyword evidence="3" id="KW-0274">FAD</keyword>
<dbReference type="PANTHER" id="PTHR48467:SF1">
    <property type="entry name" value="GLUTAMATE SYNTHASE 1 [NADH], CHLOROPLASTIC-LIKE"/>
    <property type="match status" value="1"/>
</dbReference>
<dbReference type="EMBL" id="ML119142">
    <property type="protein sequence ID" value="RPB10642.1"/>
    <property type="molecule type" value="Genomic_DNA"/>
</dbReference>
<feature type="region of interest" description="Disordered" evidence="6">
    <location>
        <begin position="284"/>
        <end position="308"/>
    </location>
</feature>
<dbReference type="STRING" id="1392247.A0A3N4KMU2"/>
<dbReference type="Gene3D" id="3.50.50.60">
    <property type="entry name" value="FAD/NAD(P)-binding domain"/>
    <property type="match status" value="1"/>
</dbReference>
<keyword evidence="8" id="KW-1185">Reference proteome</keyword>
<evidence type="ECO:0000256" key="5">
    <source>
        <dbReference type="ARBA" id="ARBA00023002"/>
    </source>
</evidence>
<evidence type="ECO:0000256" key="4">
    <source>
        <dbReference type="ARBA" id="ARBA00022857"/>
    </source>
</evidence>
<gene>
    <name evidence="7" type="ORF">P167DRAFT_537556</name>
</gene>
<evidence type="ECO:0000256" key="2">
    <source>
        <dbReference type="ARBA" id="ARBA00022630"/>
    </source>
</evidence>
<name>A0A3N4KMU2_9PEZI</name>
<evidence type="ECO:0000256" key="1">
    <source>
        <dbReference type="ARBA" id="ARBA00001974"/>
    </source>
</evidence>
<organism evidence="7 8">
    <name type="scientific">Morchella conica CCBAS932</name>
    <dbReference type="NCBI Taxonomy" id="1392247"/>
    <lineage>
        <taxon>Eukaryota</taxon>
        <taxon>Fungi</taxon>
        <taxon>Dikarya</taxon>
        <taxon>Ascomycota</taxon>
        <taxon>Pezizomycotina</taxon>
        <taxon>Pezizomycetes</taxon>
        <taxon>Pezizales</taxon>
        <taxon>Morchellaceae</taxon>
        <taxon>Morchella</taxon>
    </lineage>
</organism>
<proteinExistence type="predicted"/>
<dbReference type="FunCoup" id="A0A3N4KMU2">
    <property type="interactions" value="568"/>
</dbReference>
<sequence>MGLEELRKTDITEYALEALSRSRVRRVRVVGRRGPLQASFTVKELRELLLLPGVGFPPVNPELLPTDTAGLQRAPKRMLQVLQKGPRTPLEAASKSWELGFLRSPKAFLSSVADPTRLGEVLFDKMQLEEPFSPTSRVTQTGETETIQTGLAFRSIGYLSEPIPGFEDLDIPFNGARGLVPNEDGRVVHPLDPATGEPGVPVPGVYTSGWVKRGPTGVIATTMYDAFDTGDVMVSDWVTGEKEFLQFGGLEKRAGWDVVKGEVGRLGLRPVNWEQWRKIDEAEKERGRKMGKEREKFASEEEMLSVLN</sequence>
<comment type="cofactor">
    <cofactor evidence="1">
        <name>FAD</name>
        <dbReference type="ChEBI" id="CHEBI:57692"/>
    </cofactor>
</comment>
<dbReference type="InterPro" id="IPR036188">
    <property type="entry name" value="FAD/NAD-bd_sf"/>
</dbReference>
<dbReference type="OrthoDB" id="333024at2759"/>
<keyword evidence="5" id="KW-0560">Oxidoreductase</keyword>
<keyword evidence="4" id="KW-0521">NADP</keyword>
<protein>
    <submittedName>
        <fullName evidence="7">FAD/NAD(P)-binding domain-containing protein</fullName>
    </submittedName>
</protein>
<evidence type="ECO:0000313" key="7">
    <source>
        <dbReference type="EMBL" id="RPB10642.1"/>
    </source>
</evidence>
<feature type="compositionally biased region" description="Basic and acidic residues" evidence="6">
    <location>
        <begin position="284"/>
        <end position="299"/>
    </location>
</feature>
<dbReference type="InterPro" id="IPR055275">
    <property type="entry name" value="Ferredox_Rdtase"/>
</dbReference>
<dbReference type="Proteomes" id="UP000277580">
    <property type="component" value="Unassembled WGS sequence"/>
</dbReference>
<dbReference type="SUPFAM" id="SSF51905">
    <property type="entry name" value="FAD/NAD(P)-binding domain"/>
    <property type="match status" value="1"/>
</dbReference>
<evidence type="ECO:0000256" key="3">
    <source>
        <dbReference type="ARBA" id="ARBA00022827"/>
    </source>
</evidence>
<dbReference type="AlphaFoldDB" id="A0A3N4KMU2"/>
<accession>A0A3N4KMU2</accession>
<dbReference type="SUPFAM" id="SSF51971">
    <property type="entry name" value="Nucleotide-binding domain"/>
    <property type="match status" value="1"/>
</dbReference>
<evidence type="ECO:0000313" key="8">
    <source>
        <dbReference type="Proteomes" id="UP000277580"/>
    </source>
</evidence>
<dbReference type="InParanoid" id="A0A3N4KMU2"/>
<dbReference type="Gene3D" id="3.40.50.720">
    <property type="entry name" value="NAD(P)-binding Rossmann-like Domain"/>
    <property type="match status" value="1"/>
</dbReference>